<dbReference type="CDD" id="cd02901">
    <property type="entry name" value="Macro_Poa1p-like"/>
    <property type="match status" value="1"/>
</dbReference>
<comment type="caution">
    <text evidence="3">The sequence shown here is derived from an EMBL/GenBank/DDBJ whole genome shotgun (WGS) entry which is preliminary data.</text>
</comment>
<name>A0A6G0TZ00_APHGL</name>
<dbReference type="AlphaFoldDB" id="A0A6G0TZ00"/>
<evidence type="ECO:0000313" key="4">
    <source>
        <dbReference type="Proteomes" id="UP000475862"/>
    </source>
</evidence>
<organism evidence="3 4">
    <name type="scientific">Aphis glycines</name>
    <name type="common">Soybean aphid</name>
    <dbReference type="NCBI Taxonomy" id="307491"/>
    <lineage>
        <taxon>Eukaryota</taxon>
        <taxon>Metazoa</taxon>
        <taxon>Ecdysozoa</taxon>
        <taxon>Arthropoda</taxon>
        <taxon>Hexapoda</taxon>
        <taxon>Insecta</taxon>
        <taxon>Pterygota</taxon>
        <taxon>Neoptera</taxon>
        <taxon>Paraneoptera</taxon>
        <taxon>Hemiptera</taxon>
        <taxon>Sternorrhyncha</taxon>
        <taxon>Aphidomorpha</taxon>
        <taxon>Aphidoidea</taxon>
        <taxon>Aphididae</taxon>
        <taxon>Aphidini</taxon>
        <taxon>Aphis</taxon>
        <taxon>Aphis</taxon>
    </lineage>
</organism>
<reference evidence="3 4" key="1">
    <citation type="submission" date="2019-08" db="EMBL/GenBank/DDBJ databases">
        <title>The genome of the soybean aphid Biotype 1, its phylome, world population structure and adaptation to the North American continent.</title>
        <authorList>
            <person name="Giordano R."/>
            <person name="Donthu R.K."/>
            <person name="Hernandez A.G."/>
            <person name="Wright C.L."/>
            <person name="Zimin A.V."/>
        </authorList>
    </citation>
    <scope>NUCLEOTIDE SEQUENCE [LARGE SCALE GENOMIC DNA]</scope>
    <source>
        <tissue evidence="3">Whole aphids</tissue>
    </source>
</reference>
<protein>
    <recommendedName>
        <fullName evidence="2">Macro domain-containing protein</fullName>
    </recommendedName>
</protein>
<dbReference type="Proteomes" id="UP000475862">
    <property type="component" value="Unassembled WGS sequence"/>
</dbReference>
<feature type="compositionally biased region" description="Basic residues" evidence="1">
    <location>
        <begin position="119"/>
        <end position="131"/>
    </location>
</feature>
<dbReference type="Gene3D" id="3.40.220.10">
    <property type="entry name" value="Leucine Aminopeptidase, subunit E, domain 1"/>
    <property type="match status" value="1"/>
</dbReference>
<dbReference type="InterPro" id="IPR002589">
    <property type="entry name" value="Macro_dom"/>
</dbReference>
<evidence type="ECO:0000313" key="3">
    <source>
        <dbReference type="EMBL" id="KAE9541703.1"/>
    </source>
</evidence>
<feature type="compositionally biased region" description="Basic residues" evidence="1">
    <location>
        <begin position="1"/>
        <end position="11"/>
    </location>
</feature>
<evidence type="ECO:0000259" key="2">
    <source>
        <dbReference type="PROSITE" id="PS51154"/>
    </source>
</evidence>
<dbReference type="InterPro" id="IPR050892">
    <property type="entry name" value="ADP-ribose_metab_enzymes"/>
</dbReference>
<dbReference type="OrthoDB" id="6598519at2759"/>
<evidence type="ECO:0000256" key="1">
    <source>
        <dbReference type="SAM" id="MobiDB-lite"/>
    </source>
</evidence>
<feature type="region of interest" description="Disordered" evidence="1">
    <location>
        <begin position="88"/>
        <end position="132"/>
    </location>
</feature>
<proteinExistence type="predicted"/>
<dbReference type="EMBL" id="VYZN01000012">
    <property type="protein sequence ID" value="KAE9541703.1"/>
    <property type="molecule type" value="Genomic_DNA"/>
</dbReference>
<dbReference type="SUPFAM" id="SSF52949">
    <property type="entry name" value="Macro domain-like"/>
    <property type="match status" value="1"/>
</dbReference>
<feature type="compositionally biased region" description="Polar residues" evidence="1">
    <location>
        <begin position="88"/>
        <end position="107"/>
    </location>
</feature>
<feature type="compositionally biased region" description="Basic and acidic residues" evidence="1">
    <location>
        <begin position="12"/>
        <end position="44"/>
    </location>
</feature>
<dbReference type="PANTHER" id="PTHR12521">
    <property type="entry name" value="PROTEIN C6ORF130"/>
    <property type="match status" value="1"/>
</dbReference>
<feature type="region of interest" description="Disordered" evidence="1">
    <location>
        <begin position="1"/>
        <end position="47"/>
    </location>
</feature>
<keyword evidence="4" id="KW-1185">Reference proteome</keyword>
<sequence>MDKKKSSKTKRNKVESKNNIKNDVKKNHVEDKNQGKKSFKEKNNEMVLDEPNMLESIKKKKTNNIILNSLCKTLYEDKKINHSDNVLESPTFAHNHSSQQAGNQSFYKDQKDSKNNNYNKHKSKRNKAHNRCKNDLDEVMAFELSSNDKVKWSYKKQNQVSNKNINEKQNYNKSDQNQSKFFKKSFNDDKFHQKIVNDINNIGLHDKHKSINDDGEGMLEEIDEDLFKLSKDYSLAHCVAEDLRMGAGIAVDFKRIFGGVGRLVDQKLKIGDVGIVQRHGQFAFYLVTKKYSNGKPTMNTMEKALRSLFFIMKKNNLTKLGIPKIGCGLDKLDWSDTRSLIIDIFSGSGIDITVCMPSKLIDSKIPQRLNVCITPSNLWEMVAETIIVLFIDLEKVCKNNWKDDVVDKVDTKYPFKENLLKDVKNKKFEPGAIAKYIVNNEVIICIFVTQKAFYSSLEDGFKSIDQTLKYYKYLAIQSGPIEPSDNFERISWIVLILRSISHSCELWLCGDVNQTSVTYYDQYCKNVLSSMNHSFQISSPAQNNYKYNDNRYNLNMRVTSYQNRRSESFRESVDQNSSSKIDT</sequence>
<dbReference type="PROSITE" id="PS51154">
    <property type="entry name" value="MACRO"/>
    <property type="match status" value="1"/>
</dbReference>
<dbReference type="InterPro" id="IPR043472">
    <property type="entry name" value="Macro_dom-like"/>
</dbReference>
<feature type="compositionally biased region" description="Polar residues" evidence="1">
    <location>
        <begin position="158"/>
        <end position="172"/>
    </location>
</feature>
<dbReference type="PANTHER" id="PTHR12521:SF0">
    <property type="entry name" value="ADP-RIBOSE GLYCOHYDROLASE OARD1"/>
    <property type="match status" value="1"/>
</dbReference>
<feature type="domain" description="Macro" evidence="2">
    <location>
        <begin position="206"/>
        <end position="390"/>
    </location>
</feature>
<gene>
    <name evidence="3" type="ORF">AGLY_003694</name>
</gene>
<accession>A0A6G0TZ00</accession>
<dbReference type="GO" id="GO:0140291">
    <property type="term" value="P:peptidyl-glutamate ADP-deribosylation"/>
    <property type="evidence" value="ECO:0007669"/>
    <property type="project" value="TreeGrafter"/>
</dbReference>
<feature type="region of interest" description="Disordered" evidence="1">
    <location>
        <begin position="158"/>
        <end position="177"/>
    </location>
</feature>